<name>A0A0K0DJI3_ANGCA</name>
<keyword evidence="3" id="KW-1185">Reference proteome</keyword>
<accession>A0A0K0DJI3</accession>
<reference evidence="4" key="2">
    <citation type="submission" date="2017-02" db="UniProtKB">
        <authorList>
            <consortium name="WormBaseParasite"/>
        </authorList>
    </citation>
    <scope>IDENTIFICATION</scope>
</reference>
<dbReference type="WBParaSite" id="ACAC_0001157101-mRNA-1">
    <property type="protein sequence ID" value="ACAC_0001157101-mRNA-1"/>
    <property type="gene ID" value="ACAC_0001157101"/>
</dbReference>
<dbReference type="Pfam" id="PF03914">
    <property type="entry name" value="CBF"/>
    <property type="match status" value="1"/>
</dbReference>
<dbReference type="InterPro" id="IPR016024">
    <property type="entry name" value="ARM-type_fold"/>
</dbReference>
<dbReference type="Proteomes" id="UP000035642">
    <property type="component" value="Unassembled WGS sequence"/>
</dbReference>
<dbReference type="AlphaFoldDB" id="A0A0K0DJI3"/>
<dbReference type="PANTHER" id="PTHR12048:SF0">
    <property type="entry name" value="CCAAT_ENHANCER-BINDING PROTEIN ZETA"/>
    <property type="match status" value="1"/>
</dbReference>
<dbReference type="InterPro" id="IPR005612">
    <property type="entry name" value="CCAAT-binding_factor"/>
</dbReference>
<reference evidence="3" key="1">
    <citation type="submission" date="2012-09" db="EMBL/GenBank/DDBJ databases">
        <authorList>
            <person name="Martin A.A."/>
        </authorList>
    </citation>
    <scope>NUCLEOTIDE SEQUENCE</scope>
</reference>
<sequence>MQGGSEAAWLQLVMKKGTASDRMTAMQLQLHKSPVHSLSCMETMISTVEKKNTREALEMLPLLEEIFVNHILPTSRKLVPFSGRPLKRIKGICSNSENGRKRLLILWRFEHRLKLIYERFLRALEGLAASMVEDLSKRALQTALNLLAERPEGEGFLLSMLVNKMGHPSARIGAFVASLLEDLTKRQPNMRPVIVAEVERLIYRSNVSPRAQLYASTFLSQVCGERLGHLRYIELLYYGNSIQITLCIDDSALAVRMLSIYFGLFRTLVNQKLSNNRLIGILLSAANRALPFAKEEAGALAEEINTLYRIVHTSSYSVSLQTLKLLFQVHQISDSLSDRFYTALYRKLLVDVMKSDPSESRVRSFVKRLLQAATCATPSFAAGILILISRLLETGRNLIVLQKHVDRVDVVSAKLTAEDVDEERYVDIGVNGKPITAIKEEFTNEASFDVDEEEKPEGTADSTVIKKSGWIHRRSNASKTPYDHEARNPLFVDCRNLVDCELLLLSKHYHPSVANGCINYKGDPLEDFTLIKFLDRFAFKNPKEGRSVSCTFFFTKFNFII</sequence>
<organism evidence="3 4">
    <name type="scientific">Angiostrongylus cantonensis</name>
    <name type="common">Rat lungworm</name>
    <dbReference type="NCBI Taxonomy" id="6313"/>
    <lineage>
        <taxon>Eukaryota</taxon>
        <taxon>Metazoa</taxon>
        <taxon>Ecdysozoa</taxon>
        <taxon>Nematoda</taxon>
        <taxon>Chromadorea</taxon>
        <taxon>Rhabditida</taxon>
        <taxon>Rhabditina</taxon>
        <taxon>Rhabditomorpha</taxon>
        <taxon>Strongyloidea</taxon>
        <taxon>Metastrongylidae</taxon>
        <taxon>Angiostrongylus</taxon>
    </lineage>
</organism>
<protein>
    <submittedName>
        <fullName evidence="4">CBF domain-containing protein</fullName>
    </submittedName>
</protein>
<evidence type="ECO:0000256" key="1">
    <source>
        <dbReference type="ARBA" id="ARBA00007797"/>
    </source>
</evidence>
<dbReference type="GO" id="GO:0005634">
    <property type="term" value="C:nucleus"/>
    <property type="evidence" value="ECO:0007669"/>
    <property type="project" value="UniProtKB-ARBA"/>
</dbReference>
<dbReference type="InterPro" id="IPR040155">
    <property type="entry name" value="CEBPZ/Mak21-like"/>
</dbReference>
<feature type="domain" description="CCAAT-binding factor" evidence="2">
    <location>
        <begin position="319"/>
        <end position="515"/>
    </location>
</feature>
<evidence type="ECO:0000259" key="2">
    <source>
        <dbReference type="Pfam" id="PF03914"/>
    </source>
</evidence>
<evidence type="ECO:0000313" key="3">
    <source>
        <dbReference type="Proteomes" id="UP000035642"/>
    </source>
</evidence>
<dbReference type="STRING" id="6313.A0A0K0DJI3"/>
<evidence type="ECO:0000313" key="4">
    <source>
        <dbReference type="WBParaSite" id="ACAC_0001157101-mRNA-1"/>
    </source>
</evidence>
<dbReference type="SUPFAM" id="SSF48371">
    <property type="entry name" value="ARM repeat"/>
    <property type="match status" value="1"/>
</dbReference>
<proteinExistence type="inferred from homology"/>
<comment type="similarity">
    <text evidence="1">Belongs to the CBF/MAK21 family.</text>
</comment>
<dbReference type="PANTHER" id="PTHR12048">
    <property type="entry name" value="CCAAT-BINDING FACTOR-RELATED"/>
    <property type="match status" value="1"/>
</dbReference>